<comment type="caution">
    <text evidence="2">The sequence shown here is derived from an EMBL/GenBank/DDBJ whole genome shotgun (WGS) entry which is preliminary data.</text>
</comment>
<evidence type="ECO:0008006" key="4">
    <source>
        <dbReference type="Google" id="ProtNLM"/>
    </source>
</evidence>
<evidence type="ECO:0000256" key="1">
    <source>
        <dbReference type="SAM" id="Phobius"/>
    </source>
</evidence>
<dbReference type="RefSeq" id="WP_379315639.1">
    <property type="nucleotide sequence ID" value="NZ_JBHTLM010000001.1"/>
</dbReference>
<organism evidence="2 3">
    <name type="scientific">Paenibacillus puldeungensis</name>
    <dbReference type="NCBI Taxonomy" id="696536"/>
    <lineage>
        <taxon>Bacteria</taxon>
        <taxon>Bacillati</taxon>
        <taxon>Bacillota</taxon>
        <taxon>Bacilli</taxon>
        <taxon>Bacillales</taxon>
        <taxon>Paenibacillaceae</taxon>
        <taxon>Paenibacillus</taxon>
    </lineage>
</organism>
<keyword evidence="3" id="KW-1185">Reference proteome</keyword>
<feature type="transmembrane region" description="Helical" evidence="1">
    <location>
        <begin position="7"/>
        <end position="26"/>
    </location>
</feature>
<sequence>MTRVMKIALSLIIFLGIGSAIFLYFFPFAKEIDVDRPAVFFYEQKPSSLEHISIHISGTLYRPFLRQHKFVGSIRIDGFDVTKEYDPFDTYVLERKKGINSGNLVYLKSKKHRDILMAGMIWFDDDFKEISIWWNNKNLHQFIVTADSYKEALIVQQKMREVFGSSFVPKI</sequence>
<name>A0ABW3RQW3_9BACL</name>
<keyword evidence="1" id="KW-0812">Transmembrane</keyword>
<dbReference type="EMBL" id="JBHTLM010000001">
    <property type="protein sequence ID" value="MFD1174853.1"/>
    <property type="molecule type" value="Genomic_DNA"/>
</dbReference>
<reference evidence="3" key="1">
    <citation type="journal article" date="2019" name="Int. J. Syst. Evol. Microbiol.">
        <title>The Global Catalogue of Microorganisms (GCM) 10K type strain sequencing project: providing services to taxonomists for standard genome sequencing and annotation.</title>
        <authorList>
            <consortium name="The Broad Institute Genomics Platform"/>
            <consortium name="The Broad Institute Genome Sequencing Center for Infectious Disease"/>
            <person name="Wu L."/>
            <person name="Ma J."/>
        </authorList>
    </citation>
    <scope>NUCLEOTIDE SEQUENCE [LARGE SCALE GENOMIC DNA]</scope>
    <source>
        <strain evidence="3">CCUG 59189</strain>
    </source>
</reference>
<keyword evidence="1" id="KW-1133">Transmembrane helix</keyword>
<gene>
    <name evidence="2" type="ORF">ACFQ3W_00840</name>
</gene>
<accession>A0ABW3RQW3</accession>
<protein>
    <recommendedName>
        <fullName evidence="4">DUF4367 domain-containing protein</fullName>
    </recommendedName>
</protein>
<evidence type="ECO:0000313" key="3">
    <source>
        <dbReference type="Proteomes" id="UP001597262"/>
    </source>
</evidence>
<dbReference type="Proteomes" id="UP001597262">
    <property type="component" value="Unassembled WGS sequence"/>
</dbReference>
<proteinExistence type="predicted"/>
<evidence type="ECO:0000313" key="2">
    <source>
        <dbReference type="EMBL" id="MFD1174853.1"/>
    </source>
</evidence>
<keyword evidence="1" id="KW-0472">Membrane</keyword>